<reference evidence="2" key="1">
    <citation type="journal article" date="2019" name="Int. J. Syst. Evol. Microbiol.">
        <title>The Global Catalogue of Microorganisms (GCM) 10K type strain sequencing project: providing services to taxonomists for standard genome sequencing and annotation.</title>
        <authorList>
            <consortium name="The Broad Institute Genomics Platform"/>
            <consortium name="The Broad Institute Genome Sequencing Center for Infectious Disease"/>
            <person name="Wu L."/>
            <person name="Ma J."/>
        </authorList>
    </citation>
    <scope>NUCLEOTIDE SEQUENCE [LARGE SCALE GENOMIC DNA]</scope>
    <source>
        <strain evidence="2">JCM 16083</strain>
    </source>
</reference>
<protein>
    <submittedName>
        <fullName evidence="1">Uncharacterized protein</fullName>
    </submittedName>
</protein>
<dbReference type="EMBL" id="BAAAFH010000011">
    <property type="protein sequence ID" value="GAA0875754.1"/>
    <property type="molecule type" value="Genomic_DNA"/>
</dbReference>
<accession>A0ABP3Y6C2</accession>
<evidence type="ECO:0000313" key="1">
    <source>
        <dbReference type="EMBL" id="GAA0875754.1"/>
    </source>
</evidence>
<organism evidence="1 2">
    <name type="scientific">Wandonia haliotis</name>
    <dbReference type="NCBI Taxonomy" id="574963"/>
    <lineage>
        <taxon>Bacteria</taxon>
        <taxon>Pseudomonadati</taxon>
        <taxon>Bacteroidota</taxon>
        <taxon>Flavobacteriia</taxon>
        <taxon>Flavobacteriales</taxon>
        <taxon>Crocinitomicaceae</taxon>
        <taxon>Wandonia</taxon>
    </lineage>
</organism>
<keyword evidence="2" id="KW-1185">Reference proteome</keyword>
<dbReference type="RefSeq" id="WP_343787570.1">
    <property type="nucleotide sequence ID" value="NZ_BAAAFH010000011.1"/>
</dbReference>
<name>A0ABP3Y6C2_9FLAO</name>
<sequence>MMKKSFLVLLVLLLHTAVFSQDIKLFESYLRLNDLSSRYVVVLEDNSIWWFAPEEPWKKSSVDGLPENYSIKHISCYSKEDGESRYVVALEDNSIWWFAPGQPWKRSSVEGLPEQFKINQLKAYSKVSGTRYVVVLEDNSIWWFAPGQPWKKSSVDGLPK</sequence>
<gene>
    <name evidence="1" type="ORF">GCM10009118_21630</name>
</gene>
<evidence type="ECO:0000313" key="2">
    <source>
        <dbReference type="Proteomes" id="UP001501126"/>
    </source>
</evidence>
<proteinExistence type="predicted"/>
<comment type="caution">
    <text evidence="1">The sequence shown here is derived from an EMBL/GenBank/DDBJ whole genome shotgun (WGS) entry which is preliminary data.</text>
</comment>
<dbReference type="Proteomes" id="UP001501126">
    <property type="component" value="Unassembled WGS sequence"/>
</dbReference>